<evidence type="ECO:0000313" key="13">
    <source>
        <dbReference type="Proteomes" id="UP000757604"/>
    </source>
</evidence>
<dbReference type="Gene3D" id="1.10.260.50">
    <property type="match status" value="1"/>
</dbReference>
<dbReference type="InterPro" id="IPR015422">
    <property type="entry name" value="PyrdxlP-dep_Trfase_small"/>
</dbReference>
<dbReference type="InterPro" id="IPR015424">
    <property type="entry name" value="PyrdxlP-dep_Trfase"/>
</dbReference>
<dbReference type="RefSeq" id="WP_220370132.1">
    <property type="nucleotide sequence ID" value="NZ_JAEUAO010000001.1"/>
</dbReference>
<evidence type="ECO:0000256" key="7">
    <source>
        <dbReference type="ARBA" id="ARBA00022898"/>
    </source>
</evidence>
<comment type="catalytic activity">
    <reaction evidence="10">
        <text>(sulfur carrier)-H + L-cysteine = (sulfur carrier)-SH + L-alanine</text>
        <dbReference type="Rhea" id="RHEA:43892"/>
        <dbReference type="Rhea" id="RHEA-COMP:14737"/>
        <dbReference type="Rhea" id="RHEA-COMP:14739"/>
        <dbReference type="ChEBI" id="CHEBI:29917"/>
        <dbReference type="ChEBI" id="CHEBI:35235"/>
        <dbReference type="ChEBI" id="CHEBI:57972"/>
        <dbReference type="ChEBI" id="CHEBI:64428"/>
        <dbReference type="EC" id="2.8.1.7"/>
    </reaction>
</comment>
<dbReference type="PANTHER" id="PTHR11601:SF34">
    <property type="entry name" value="CYSTEINE DESULFURASE"/>
    <property type="match status" value="1"/>
</dbReference>
<evidence type="ECO:0000256" key="8">
    <source>
        <dbReference type="ARBA" id="ARBA00023004"/>
    </source>
</evidence>
<keyword evidence="13" id="KW-1185">Reference proteome</keyword>
<dbReference type="PIRSF" id="PIRSF005572">
    <property type="entry name" value="NifS"/>
    <property type="match status" value="1"/>
</dbReference>
<proteinExistence type="inferred from homology"/>
<dbReference type="InterPro" id="IPR000192">
    <property type="entry name" value="Aminotrans_V_dom"/>
</dbReference>
<dbReference type="SUPFAM" id="SSF53383">
    <property type="entry name" value="PLP-dependent transferases"/>
    <property type="match status" value="1"/>
</dbReference>
<keyword evidence="9" id="KW-0411">Iron-sulfur</keyword>
<sequence length="388" mass="39780">MREARIYMDWNATAPLLPAAREACLSALDLAGNPSSVHGEGRKIRALVETARRDVAALCGAQPASVTFTSGATEAANWVLTPDFRMGKTPLSIGHLYMSAIEHPAIREGGRFSRNDISEIAVTPAGMLDLAALEAALAAHDRQTGLPMVAVMLANNETGIVQPIEEVSHLVKAAGGILVVDAVQAAGRIALSIENLGADFLIISSHKLGGPKGAGALIARGEILMPSALIRGGGQEKGHRSGTENPAAIAGFGAAVRAAVDGLEGRMAAVSALRDDLESEMVAAAPDVIIHGKSGPRLGNTTFFTLPGLKAETGQIAFDLEGVALSAGSACSSGKVGQSHVLSAMGHDPGQGALRISIGSSTTRAEVDRCAEVFAKVAARRRLSGAAA</sequence>
<comment type="cofactor">
    <cofactor evidence="1">
        <name>pyridoxal 5'-phosphate</name>
        <dbReference type="ChEBI" id="CHEBI:597326"/>
    </cofactor>
</comment>
<comment type="caution">
    <text evidence="12">The sequence shown here is derived from an EMBL/GenBank/DDBJ whole genome shotgun (WGS) entry which is preliminary data.</text>
</comment>
<evidence type="ECO:0000256" key="2">
    <source>
        <dbReference type="ARBA" id="ARBA00003120"/>
    </source>
</evidence>
<comment type="similarity">
    <text evidence="3">Belongs to the class-V pyridoxal-phosphate-dependent aminotransferase family. NifS/IscS subfamily.</text>
</comment>
<dbReference type="InterPro" id="IPR016454">
    <property type="entry name" value="Cysteine_dSase"/>
</dbReference>
<dbReference type="PANTHER" id="PTHR11601">
    <property type="entry name" value="CYSTEINE DESULFURYLASE FAMILY MEMBER"/>
    <property type="match status" value="1"/>
</dbReference>
<dbReference type="Pfam" id="PF00266">
    <property type="entry name" value="Aminotran_5"/>
    <property type="match status" value="1"/>
</dbReference>
<evidence type="ECO:0000256" key="1">
    <source>
        <dbReference type="ARBA" id="ARBA00001933"/>
    </source>
</evidence>
<evidence type="ECO:0000256" key="10">
    <source>
        <dbReference type="ARBA" id="ARBA00050776"/>
    </source>
</evidence>
<organism evidence="12 13">
    <name type="scientific">Rhizobium herbae</name>
    <dbReference type="NCBI Taxonomy" id="508661"/>
    <lineage>
        <taxon>Bacteria</taxon>
        <taxon>Pseudomonadati</taxon>
        <taxon>Pseudomonadota</taxon>
        <taxon>Alphaproteobacteria</taxon>
        <taxon>Hyphomicrobiales</taxon>
        <taxon>Rhizobiaceae</taxon>
        <taxon>Rhizobium/Agrobacterium group</taxon>
        <taxon>Rhizobium</taxon>
    </lineage>
</organism>
<keyword evidence="8" id="KW-0408">Iron</keyword>
<name>A0ABS7H6F4_9HYPH</name>
<protein>
    <recommendedName>
        <fullName evidence="4">Cysteine desulfurase</fullName>
    </recommendedName>
</protein>
<evidence type="ECO:0000256" key="4">
    <source>
        <dbReference type="ARBA" id="ARBA00013558"/>
    </source>
</evidence>
<dbReference type="Proteomes" id="UP000757604">
    <property type="component" value="Unassembled WGS sequence"/>
</dbReference>
<evidence type="ECO:0000256" key="5">
    <source>
        <dbReference type="ARBA" id="ARBA00022679"/>
    </source>
</evidence>
<evidence type="ECO:0000259" key="11">
    <source>
        <dbReference type="Pfam" id="PF00266"/>
    </source>
</evidence>
<keyword evidence="7" id="KW-0663">Pyridoxal phosphate</keyword>
<evidence type="ECO:0000313" key="12">
    <source>
        <dbReference type="EMBL" id="MBW9062039.1"/>
    </source>
</evidence>
<evidence type="ECO:0000256" key="6">
    <source>
        <dbReference type="ARBA" id="ARBA00022723"/>
    </source>
</evidence>
<keyword evidence="5" id="KW-0808">Transferase</keyword>
<dbReference type="InterPro" id="IPR015421">
    <property type="entry name" value="PyrdxlP-dep_Trfase_major"/>
</dbReference>
<accession>A0ABS7H6F4</accession>
<feature type="domain" description="Aminotransferase class V" evidence="11">
    <location>
        <begin position="6"/>
        <end position="369"/>
    </location>
</feature>
<evidence type="ECO:0000256" key="3">
    <source>
        <dbReference type="ARBA" id="ARBA00006490"/>
    </source>
</evidence>
<dbReference type="Gene3D" id="3.90.1150.10">
    <property type="entry name" value="Aspartate Aminotransferase, domain 1"/>
    <property type="match status" value="1"/>
</dbReference>
<dbReference type="Gene3D" id="3.40.640.10">
    <property type="entry name" value="Type I PLP-dependent aspartate aminotransferase-like (Major domain)"/>
    <property type="match status" value="1"/>
</dbReference>
<dbReference type="EMBL" id="JAEUAO010000001">
    <property type="protein sequence ID" value="MBW9062039.1"/>
    <property type="molecule type" value="Genomic_DNA"/>
</dbReference>
<gene>
    <name evidence="12" type="ORF">JNB71_01800</name>
</gene>
<reference evidence="12 13" key="1">
    <citation type="journal article" date="2021" name="MBio">
        <title>Poor Competitiveness of Bradyrhizobium in Pigeon Pea Root Colonization in Indian Soils.</title>
        <authorList>
            <person name="Chalasani D."/>
            <person name="Basu A."/>
            <person name="Pullabhotla S.V.S.R.N."/>
            <person name="Jorrin B."/>
            <person name="Neal A.L."/>
            <person name="Poole P.S."/>
            <person name="Podile A.R."/>
            <person name="Tkacz A."/>
        </authorList>
    </citation>
    <scope>NUCLEOTIDE SEQUENCE [LARGE SCALE GENOMIC DNA]</scope>
    <source>
        <strain evidence="12 13">HU44</strain>
    </source>
</reference>
<evidence type="ECO:0000256" key="9">
    <source>
        <dbReference type="ARBA" id="ARBA00023014"/>
    </source>
</evidence>
<keyword evidence="6" id="KW-0479">Metal-binding</keyword>
<comment type="function">
    <text evidence="2">Catalyzes the removal of elemental sulfur atoms from cysteine to produce alanine. Seems to participate in the biosynthesis of the nitrogenase metalloclusters by providing the inorganic sulfur required for the Fe-S core formation.</text>
</comment>